<comment type="caution">
    <text evidence="3">The sequence shown here is derived from an EMBL/GenBank/DDBJ whole genome shotgun (WGS) entry which is preliminary data.</text>
</comment>
<sequence>MVDELRDAQSFNFKNLIDEVDMINSKKNQEEADQKICDNQAVNQQLVDLREKFDDMKLKMDEKDAEIRRIQDEFNGKISKIETKPNPETALNMTNSSSLTVASVLNKILKSLESTGSNNRDVSSDEGETSINEYNEHLMHLCENLSEYFTVVQGDESSSNRLETQRISDETDCFRPIASSTTSSTSQESSSVSVSLKTPQDCQQFSMEVSAFLEKSNVNGGIPVELFEKDVVLHQKRVSKTVYNHVVTYWPTIPESARRKFCQISSFFWN</sequence>
<dbReference type="Proteomes" id="UP001152747">
    <property type="component" value="Unassembled WGS sequence"/>
</dbReference>
<reference evidence="3" key="1">
    <citation type="submission" date="2022-11" db="EMBL/GenBank/DDBJ databases">
        <authorList>
            <person name="Kikuchi T."/>
        </authorList>
    </citation>
    <scope>NUCLEOTIDE SEQUENCE</scope>
    <source>
        <strain evidence="3">PS1010</strain>
    </source>
</reference>
<accession>A0A9P1N3D0</accession>
<organism evidence="3 4">
    <name type="scientific">Caenorhabditis angaria</name>
    <dbReference type="NCBI Taxonomy" id="860376"/>
    <lineage>
        <taxon>Eukaryota</taxon>
        <taxon>Metazoa</taxon>
        <taxon>Ecdysozoa</taxon>
        <taxon>Nematoda</taxon>
        <taxon>Chromadorea</taxon>
        <taxon>Rhabditida</taxon>
        <taxon>Rhabditina</taxon>
        <taxon>Rhabditomorpha</taxon>
        <taxon>Rhabditoidea</taxon>
        <taxon>Rhabditidae</taxon>
        <taxon>Peloderinae</taxon>
        <taxon>Caenorhabditis</taxon>
    </lineage>
</organism>
<evidence type="ECO:0000256" key="1">
    <source>
        <dbReference type="SAM" id="Coils"/>
    </source>
</evidence>
<evidence type="ECO:0000313" key="3">
    <source>
        <dbReference type="EMBL" id="CAI5446321.1"/>
    </source>
</evidence>
<keyword evidence="1" id="KW-0175">Coiled coil</keyword>
<feature type="coiled-coil region" evidence="1">
    <location>
        <begin position="39"/>
        <end position="73"/>
    </location>
</feature>
<dbReference type="EMBL" id="CANHGI010000003">
    <property type="protein sequence ID" value="CAI5446321.1"/>
    <property type="molecule type" value="Genomic_DNA"/>
</dbReference>
<keyword evidence="4" id="KW-1185">Reference proteome</keyword>
<dbReference type="AlphaFoldDB" id="A0A9P1N3D0"/>
<gene>
    <name evidence="3" type="ORF">CAMP_LOCUS8958</name>
</gene>
<protein>
    <submittedName>
        <fullName evidence="3">Uncharacterized protein</fullName>
    </submittedName>
</protein>
<feature type="compositionally biased region" description="Low complexity" evidence="2">
    <location>
        <begin position="179"/>
        <end position="193"/>
    </location>
</feature>
<name>A0A9P1N3D0_9PELO</name>
<proteinExistence type="predicted"/>
<evidence type="ECO:0000313" key="4">
    <source>
        <dbReference type="Proteomes" id="UP001152747"/>
    </source>
</evidence>
<evidence type="ECO:0000256" key="2">
    <source>
        <dbReference type="SAM" id="MobiDB-lite"/>
    </source>
</evidence>
<feature type="region of interest" description="Disordered" evidence="2">
    <location>
        <begin position="173"/>
        <end position="193"/>
    </location>
</feature>